<reference evidence="2" key="2">
    <citation type="submission" date="2014-09" db="EMBL/GenBank/DDBJ databases">
        <title>Criblamydia sequanensis harbors a mega-plasmid encoding arsenite resistance.</title>
        <authorList>
            <person name="Bertelli C."/>
            <person name="Goesmann A."/>
            <person name="Greub G."/>
        </authorList>
    </citation>
    <scope>NUCLEOTIDE SEQUENCE [LARGE SCALE GENOMIC DNA]</scope>
    <source>
        <strain evidence="2">CRIB-18</strain>
    </source>
</reference>
<feature type="transmembrane region" description="Helical" evidence="1">
    <location>
        <begin position="118"/>
        <end position="136"/>
    </location>
</feature>
<feature type="transmembrane region" description="Helical" evidence="1">
    <location>
        <begin position="148"/>
        <end position="168"/>
    </location>
</feature>
<gene>
    <name evidence="2" type="ORF">CSEC_1403</name>
</gene>
<dbReference type="EMBL" id="CCEJ010000007">
    <property type="protein sequence ID" value="CDR34222.1"/>
    <property type="molecule type" value="Genomic_DNA"/>
</dbReference>
<dbReference type="InterPro" id="IPR036259">
    <property type="entry name" value="MFS_trans_sf"/>
</dbReference>
<evidence type="ECO:0000313" key="3">
    <source>
        <dbReference type="Proteomes" id="UP000031552"/>
    </source>
</evidence>
<evidence type="ECO:0000313" key="2">
    <source>
        <dbReference type="EMBL" id="CDR34222.1"/>
    </source>
</evidence>
<feature type="transmembrane region" description="Helical" evidence="1">
    <location>
        <begin position="6"/>
        <end position="24"/>
    </location>
</feature>
<keyword evidence="1" id="KW-0812">Transmembrane</keyword>
<keyword evidence="1" id="KW-1133">Transmembrane helix</keyword>
<evidence type="ECO:0000256" key="1">
    <source>
        <dbReference type="SAM" id="Phobius"/>
    </source>
</evidence>
<dbReference type="AlphaFoldDB" id="A0A090CZ69"/>
<proteinExistence type="predicted"/>
<keyword evidence="3" id="KW-1185">Reference proteome</keyword>
<feature type="transmembrane region" description="Helical" evidence="1">
    <location>
        <begin position="57"/>
        <end position="75"/>
    </location>
</feature>
<organism evidence="2 3">
    <name type="scientific">Candidatus Criblamydia sequanensis CRIB-18</name>
    <dbReference type="NCBI Taxonomy" id="1437425"/>
    <lineage>
        <taxon>Bacteria</taxon>
        <taxon>Pseudomonadati</taxon>
        <taxon>Chlamydiota</taxon>
        <taxon>Chlamydiia</taxon>
        <taxon>Parachlamydiales</taxon>
        <taxon>Candidatus Criblamydiaceae</taxon>
        <taxon>Candidatus Criblamydia</taxon>
    </lineage>
</organism>
<dbReference type="Proteomes" id="UP000031552">
    <property type="component" value="Unassembled WGS sequence"/>
</dbReference>
<dbReference type="SUPFAM" id="SSF103473">
    <property type="entry name" value="MFS general substrate transporter"/>
    <property type="match status" value="1"/>
</dbReference>
<accession>A0A090CZ69</accession>
<dbReference type="RefSeq" id="WP_041017783.1">
    <property type="nucleotide sequence ID" value="NZ_CCEJ010000007.1"/>
</dbReference>
<name>A0A090CZ69_9BACT</name>
<reference evidence="2" key="1">
    <citation type="submission" date="2013-12" db="EMBL/GenBank/DDBJ databases">
        <authorList>
            <person name="Linke B."/>
        </authorList>
    </citation>
    <scope>NUCLEOTIDE SEQUENCE [LARGE SCALE GENOMIC DNA]</scope>
    <source>
        <strain evidence="2">CRIB-18</strain>
    </source>
</reference>
<keyword evidence="1" id="KW-0472">Membrane</keyword>
<protein>
    <submittedName>
        <fullName evidence="2">Membrane protein</fullName>
    </submittedName>
</protein>
<sequence>MNSSALFYFLSFLITCFICYWMLLRKKKVCCALTEDDLKPFFEKLDLAREEKVRKHWLAILAFSSLYSVILFLNNDWTDHNHTGDSFNFFISLLKGLGMELPGTLITYYFAYKKRGTVWLLLQLITIPIAIVIFYFTTYPELTTSQLVFFVLDFFIEAYYWFCSLKLFKVNSERKHQKALAMKAKLEVNTSFLNMLVK</sequence>
<comment type="caution">
    <text evidence="2">The sequence shown here is derived from an EMBL/GenBank/DDBJ whole genome shotgun (WGS) entry which is preliminary data.</text>
</comment>
<feature type="transmembrane region" description="Helical" evidence="1">
    <location>
        <begin position="87"/>
        <end position="111"/>
    </location>
</feature>